<proteinExistence type="predicted"/>
<dbReference type="GO" id="GO:0003995">
    <property type="term" value="F:acyl-CoA dehydrogenase activity"/>
    <property type="evidence" value="ECO:0007669"/>
    <property type="project" value="InterPro"/>
</dbReference>
<evidence type="ECO:0000256" key="1">
    <source>
        <dbReference type="ARBA" id="ARBA00022857"/>
    </source>
</evidence>
<dbReference type="HOGENOM" id="CLU_668632_0_0_9"/>
<organism evidence="2 3">
    <name type="scientific">Desulfitobacterium dichloroeliminans (strain LMG P-21439 / DCA1)</name>
    <dbReference type="NCBI Taxonomy" id="871963"/>
    <lineage>
        <taxon>Bacteria</taxon>
        <taxon>Bacillati</taxon>
        <taxon>Bacillota</taxon>
        <taxon>Clostridia</taxon>
        <taxon>Eubacteriales</taxon>
        <taxon>Desulfitobacteriaceae</taxon>
        <taxon>Desulfitobacterium</taxon>
    </lineage>
</organism>
<dbReference type="Proteomes" id="UP000010797">
    <property type="component" value="Chromosome"/>
</dbReference>
<dbReference type="InterPro" id="IPR016161">
    <property type="entry name" value="Ald_DH/histidinol_DH"/>
</dbReference>
<dbReference type="SUPFAM" id="SSF53720">
    <property type="entry name" value="ALDH-like"/>
    <property type="match status" value="1"/>
</dbReference>
<keyword evidence="3" id="KW-1185">Reference proteome</keyword>
<accession>L0F9V8</accession>
<keyword evidence="1" id="KW-0521">NADP</keyword>
<dbReference type="eggNOG" id="COG1012">
    <property type="taxonomic scope" value="Bacteria"/>
</dbReference>
<reference evidence="3" key="1">
    <citation type="submission" date="2012-02" db="EMBL/GenBank/DDBJ databases">
        <title>Complete sequence of Desulfitobacterium dichloroeliminans LMG P-21439.</title>
        <authorList>
            <person name="Lucas S."/>
            <person name="Han J."/>
            <person name="Lapidus A."/>
            <person name="Cheng J.-F."/>
            <person name="Goodwin L."/>
            <person name="Pitluck S."/>
            <person name="Peters L."/>
            <person name="Ovchinnikova G."/>
            <person name="Teshima H."/>
            <person name="Detter J.C."/>
            <person name="Han C."/>
            <person name="Tapia R."/>
            <person name="Land M."/>
            <person name="Hauser L."/>
            <person name="Kyrpides N."/>
            <person name="Ivanova N."/>
            <person name="Pagani I."/>
            <person name="Kruse T."/>
            <person name="de Vos W.M."/>
            <person name="Boon N."/>
            <person name="Smidt H."/>
            <person name="Woyke T."/>
        </authorList>
    </citation>
    <scope>NUCLEOTIDE SEQUENCE [LARGE SCALE GENOMIC DNA]</scope>
    <source>
        <strain evidence="3">LMG P-21439 / DCA1</strain>
    </source>
</reference>
<evidence type="ECO:0000313" key="3">
    <source>
        <dbReference type="Proteomes" id="UP000010797"/>
    </source>
</evidence>
<dbReference type="RefSeq" id="WP_015263549.1">
    <property type="nucleotide sequence ID" value="NC_019903.1"/>
</dbReference>
<dbReference type="KEGG" id="ddl:Desdi_3195"/>
<dbReference type="InterPro" id="IPR008670">
    <property type="entry name" value="CoA_reduct_LuxC"/>
</dbReference>
<name>L0F9V8_DESDL</name>
<dbReference type="OrthoDB" id="580775at2"/>
<dbReference type="AlphaFoldDB" id="L0F9V8"/>
<evidence type="ECO:0000313" key="2">
    <source>
        <dbReference type="EMBL" id="AGA70589.1"/>
    </source>
</evidence>
<dbReference type="Pfam" id="PF05893">
    <property type="entry name" value="LuxC"/>
    <property type="match status" value="1"/>
</dbReference>
<sequence>MNGVKLIAGTNDVCNIPMRPYDDIVCSFMEVLSEYLMNDKKAKMYPDVISLAFWCRRSNVVRMKKLYQGKLSRLGRGLAFHIAPANVPVNFAFSFLFSLLAGNANIVRIPSKYFPQVDIICQAIESTLASFPDLFKRNAFVQYPSGHDATKMFSAEADARIIWGGDNTIEAIRSMPAKPRCVDISFADRYSVCIINGEKVLAADDIAIKKLAEGFYNDTFLMDQNACSSPQTVFWINDKKEARTRFWEAVYKVAEQKYIVQPASAVDKYVQLCEDAIDIEKMSGCMQQDNLLYRIEINALPQDFTVCRGKCGYFYEYSLSNFEELYPLINEKFQTLTYFGMDVDLLRNSVIENKFRGIDRIVPVGTAMDIGIIWDGYNVVEMLSRIVDFK</sequence>
<gene>
    <name evidence="2" type="ordered locus">Desdi_3195</name>
</gene>
<dbReference type="STRING" id="871963.Desdi_3195"/>
<dbReference type="EMBL" id="CP003344">
    <property type="protein sequence ID" value="AGA70589.1"/>
    <property type="molecule type" value="Genomic_DNA"/>
</dbReference>
<protein>
    <submittedName>
        <fullName evidence="2">Acyl-CoA reductase (LuxC)</fullName>
    </submittedName>
</protein>
<dbReference type="GO" id="GO:0008218">
    <property type="term" value="P:bioluminescence"/>
    <property type="evidence" value="ECO:0007669"/>
    <property type="project" value="InterPro"/>
</dbReference>